<evidence type="ECO:0000313" key="3">
    <source>
        <dbReference type="EMBL" id="TPF73874.1"/>
    </source>
</evidence>
<feature type="chain" id="PRO_5021312805" description="Haem-binding uptake Tiki superfamily ChaN domain-containing protein" evidence="1">
    <location>
        <begin position="21"/>
        <end position="303"/>
    </location>
</feature>
<protein>
    <recommendedName>
        <fullName evidence="2">Haem-binding uptake Tiki superfamily ChaN domain-containing protein</fullName>
    </recommendedName>
</protein>
<dbReference type="Pfam" id="PF04187">
    <property type="entry name" value="Cofac_haem_bdg"/>
    <property type="match status" value="1"/>
</dbReference>
<dbReference type="AlphaFoldDB" id="A0A502BI58"/>
<dbReference type="CDD" id="cd14727">
    <property type="entry name" value="ChanN-like"/>
    <property type="match status" value="1"/>
</dbReference>
<dbReference type="InterPro" id="IPR007314">
    <property type="entry name" value="Cofac_haem-bd_dom"/>
</dbReference>
<feature type="domain" description="Haem-binding uptake Tiki superfamily ChaN" evidence="2">
    <location>
        <begin position="59"/>
        <end position="255"/>
    </location>
</feature>
<accession>A0A502BI58</accession>
<evidence type="ECO:0000313" key="4">
    <source>
        <dbReference type="Proteomes" id="UP000315388"/>
    </source>
</evidence>
<dbReference type="SUPFAM" id="SSF159501">
    <property type="entry name" value="EreA/ChaN-like"/>
    <property type="match status" value="1"/>
</dbReference>
<gene>
    <name evidence="3" type="ORF">FHY56_17510</name>
</gene>
<dbReference type="Gene3D" id="3.40.50.11550">
    <property type="match status" value="1"/>
</dbReference>
<evidence type="ECO:0000259" key="2">
    <source>
        <dbReference type="Pfam" id="PF04187"/>
    </source>
</evidence>
<dbReference type="RefSeq" id="WP_140906407.1">
    <property type="nucleotide sequence ID" value="NZ_JBHTMD010000039.1"/>
</dbReference>
<name>A0A502BI58_9HYPH</name>
<dbReference type="OrthoDB" id="9795827at2"/>
<sequence length="303" mass="34156">MKSYFTIFLISLLCLSACKAKLSSDETIASVSQKTICTKVINEEIFDRNGHKVDYQTVLRTSAQSDYILVGETHTDPRHHQIQTNILKHTGANTVLFEMLEPVHEQITAQYAKGRISSGQFHTDLQWQQRGWPIWDAYYPIFEVATGQKAMIGHASLDSELINNVNKFGVLALPRQLRQELKLKAGEKSVVDFNEVITEIKRSHSIDDNTAQRLAISQYVKDAYMAYRLAKSQPKAVLIAGSGHVRTDIGVPVHLKQYQKDAKVVSIGLLERSDGNDADLKAQLKRYDFIWITSPQCALRQPG</sequence>
<dbReference type="Proteomes" id="UP000315388">
    <property type="component" value="Unassembled WGS sequence"/>
</dbReference>
<evidence type="ECO:0000256" key="1">
    <source>
        <dbReference type="SAM" id="SignalP"/>
    </source>
</evidence>
<keyword evidence="4" id="KW-1185">Reference proteome</keyword>
<organism evidence="3 4">
    <name type="scientific">Brucella gallinifaecis</name>
    <dbReference type="NCBI Taxonomy" id="215590"/>
    <lineage>
        <taxon>Bacteria</taxon>
        <taxon>Pseudomonadati</taxon>
        <taxon>Pseudomonadota</taxon>
        <taxon>Alphaproteobacteria</taxon>
        <taxon>Hyphomicrobiales</taxon>
        <taxon>Brucellaceae</taxon>
        <taxon>Brucella/Ochrobactrum group</taxon>
        <taxon>Brucella</taxon>
    </lineage>
</organism>
<keyword evidence="1" id="KW-0732">Signal</keyword>
<comment type="caution">
    <text evidence="3">The sequence shown here is derived from an EMBL/GenBank/DDBJ whole genome shotgun (WGS) entry which is preliminary data.</text>
</comment>
<proteinExistence type="predicted"/>
<reference evidence="3 4" key="1">
    <citation type="journal article" date="2003" name="Int. J. Syst. Evol. Microbiol.">
        <title>Towards a standardized format for the description of a novel species (of an established genus): Ochrobactrum gallinifaecis sp. nov.</title>
        <authorList>
            <person name="Kampfer P."/>
            <person name="Buczolits S."/>
            <person name="Albrecht A."/>
            <person name="Busse H.J."/>
            <person name="Stackebrandt E."/>
        </authorList>
    </citation>
    <scope>NUCLEOTIDE SEQUENCE [LARGE SCALE GENOMIC DNA]</scope>
    <source>
        <strain evidence="3 4">ISO 196</strain>
    </source>
</reference>
<feature type="signal peptide" evidence="1">
    <location>
        <begin position="1"/>
        <end position="20"/>
    </location>
</feature>
<dbReference type="EMBL" id="VEWJ01000029">
    <property type="protein sequence ID" value="TPF73874.1"/>
    <property type="molecule type" value="Genomic_DNA"/>
</dbReference>